<dbReference type="Proteomes" id="UP001603857">
    <property type="component" value="Unassembled WGS sequence"/>
</dbReference>
<name>A0ABD1MUA4_9FABA</name>
<dbReference type="SMART" id="SM00545">
    <property type="entry name" value="JmjN"/>
    <property type="match status" value="1"/>
</dbReference>
<dbReference type="PANTHER" id="PTHR10694:SF106">
    <property type="entry name" value="TRANSCRIPTION FACTOR JUMONJI FAMILY PROTEIN"/>
    <property type="match status" value="1"/>
</dbReference>
<proteinExistence type="predicted"/>
<dbReference type="Pfam" id="PF02375">
    <property type="entry name" value="JmjN"/>
    <property type="match status" value="1"/>
</dbReference>
<reference evidence="2 3" key="1">
    <citation type="submission" date="2024-08" db="EMBL/GenBank/DDBJ databases">
        <title>Insights into the chromosomal genome structure of Flemingia macrophylla.</title>
        <authorList>
            <person name="Ding Y."/>
            <person name="Zhao Y."/>
            <person name="Bi W."/>
            <person name="Wu M."/>
            <person name="Zhao G."/>
            <person name="Gong Y."/>
            <person name="Li W."/>
            <person name="Zhang P."/>
        </authorList>
    </citation>
    <scope>NUCLEOTIDE SEQUENCE [LARGE SCALE GENOMIC DNA]</scope>
    <source>
        <strain evidence="2">DYQJB</strain>
        <tissue evidence="2">Leaf</tissue>
    </source>
</reference>
<sequence>MKNEVHEMQKEGSNVGGKASRVEVVVSAEELDAANAWYIKESNKMAAPKVTRCGKRRTMARKSSITQPEARHGSNKLSKFDLADLEWTNTIPECPVYHPSEHEFENPLVYLQKIAPEASKYARKYTYHEFEALANKAFLSRFHSSESLPSSYVEKEFWHEMAHGEKRTVEYGVNVEGSAFSCDPDDSLQQANGI</sequence>
<gene>
    <name evidence="2" type="ORF">Fmac_007329</name>
</gene>
<dbReference type="Gene3D" id="2.60.120.650">
    <property type="entry name" value="Cupin"/>
    <property type="match status" value="2"/>
</dbReference>
<evidence type="ECO:0000259" key="1">
    <source>
        <dbReference type="SMART" id="SM00545"/>
    </source>
</evidence>
<organism evidence="2 3">
    <name type="scientific">Flemingia macrophylla</name>
    <dbReference type="NCBI Taxonomy" id="520843"/>
    <lineage>
        <taxon>Eukaryota</taxon>
        <taxon>Viridiplantae</taxon>
        <taxon>Streptophyta</taxon>
        <taxon>Embryophyta</taxon>
        <taxon>Tracheophyta</taxon>
        <taxon>Spermatophyta</taxon>
        <taxon>Magnoliopsida</taxon>
        <taxon>eudicotyledons</taxon>
        <taxon>Gunneridae</taxon>
        <taxon>Pentapetalae</taxon>
        <taxon>rosids</taxon>
        <taxon>fabids</taxon>
        <taxon>Fabales</taxon>
        <taxon>Fabaceae</taxon>
        <taxon>Papilionoideae</taxon>
        <taxon>50 kb inversion clade</taxon>
        <taxon>NPAAA clade</taxon>
        <taxon>indigoferoid/millettioid clade</taxon>
        <taxon>Phaseoleae</taxon>
        <taxon>Flemingia</taxon>
    </lineage>
</organism>
<keyword evidence="3" id="KW-1185">Reference proteome</keyword>
<evidence type="ECO:0000313" key="2">
    <source>
        <dbReference type="EMBL" id="KAL2339389.1"/>
    </source>
</evidence>
<evidence type="ECO:0000313" key="3">
    <source>
        <dbReference type="Proteomes" id="UP001603857"/>
    </source>
</evidence>
<dbReference type="InterPro" id="IPR003349">
    <property type="entry name" value="JmjN"/>
</dbReference>
<dbReference type="EMBL" id="JBGMDY010000003">
    <property type="protein sequence ID" value="KAL2339389.1"/>
    <property type="molecule type" value="Genomic_DNA"/>
</dbReference>
<accession>A0ABD1MUA4</accession>
<feature type="domain" description="JmjN" evidence="1">
    <location>
        <begin position="93"/>
        <end position="121"/>
    </location>
</feature>
<protein>
    <recommendedName>
        <fullName evidence="1">JmjN domain-containing protein</fullName>
    </recommendedName>
</protein>
<dbReference type="AlphaFoldDB" id="A0ABD1MUA4"/>
<dbReference type="PANTHER" id="PTHR10694">
    <property type="entry name" value="LYSINE-SPECIFIC DEMETHYLASE"/>
    <property type="match status" value="1"/>
</dbReference>
<comment type="caution">
    <text evidence="2">The sequence shown here is derived from an EMBL/GenBank/DDBJ whole genome shotgun (WGS) entry which is preliminary data.</text>
</comment>